<evidence type="ECO:0000313" key="3">
    <source>
        <dbReference type="EMBL" id="KAI7845196.1"/>
    </source>
</evidence>
<keyword evidence="2" id="KW-0812">Transmembrane</keyword>
<keyword evidence="2" id="KW-1133">Transmembrane helix</keyword>
<keyword evidence="4" id="KW-1185">Reference proteome</keyword>
<organism evidence="3 4">
    <name type="scientific">Chlorella ohadii</name>
    <dbReference type="NCBI Taxonomy" id="2649997"/>
    <lineage>
        <taxon>Eukaryota</taxon>
        <taxon>Viridiplantae</taxon>
        <taxon>Chlorophyta</taxon>
        <taxon>core chlorophytes</taxon>
        <taxon>Trebouxiophyceae</taxon>
        <taxon>Chlorellales</taxon>
        <taxon>Chlorellaceae</taxon>
        <taxon>Chlorella clade</taxon>
        <taxon>Chlorella</taxon>
    </lineage>
</organism>
<dbReference type="InterPro" id="IPR007572">
    <property type="entry name" value="Uncharacterised_Ycf20"/>
</dbReference>
<evidence type="ECO:0000256" key="2">
    <source>
        <dbReference type="SAM" id="Phobius"/>
    </source>
</evidence>
<comment type="similarity">
    <text evidence="1">Belongs to the ycf20 family.</text>
</comment>
<dbReference type="AlphaFoldDB" id="A0AAD5H622"/>
<keyword evidence="2" id="KW-0472">Membrane</keyword>
<dbReference type="Proteomes" id="UP001205105">
    <property type="component" value="Unassembled WGS sequence"/>
</dbReference>
<proteinExistence type="inferred from homology"/>
<dbReference type="EMBL" id="JADXDR010000020">
    <property type="protein sequence ID" value="KAI7845196.1"/>
    <property type="molecule type" value="Genomic_DNA"/>
</dbReference>
<evidence type="ECO:0000256" key="1">
    <source>
        <dbReference type="ARBA" id="ARBA00009846"/>
    </source>
</evidence>
<comment type="caution">
    <text evidence="3">The sequence shown here is derived from an EMBL/GenBank/DDBJ whole genome shotgun (WGS) entry which is preliminary data.</text>
</comment>
<feature type="transmembrane region" description="Helical" evidence="2">
    <location>
        <begin position="145"/>
        <end position="168"/>
    </location>
</feature>
<feature type="transmembrane region" description="Helical" evidence="2">
    <location>
        <begin position="174"/>
        <end position="192"/>
    </location>
</feature>
<dbReference type="Pfam" id="PF04483">
    <property type="entry name" value="DUF565"/>
    <property type="match status" value="1"/>
</dbReference>
<evidence type="ECO:0000313" key="4">
    <source>
        <dbReference type="Proteomes" id="UP001205105"/>
    </source>
</evidence>
<protein>
    <submittedName>
        <fullName evidence="3">Uncharacterized protein</fullName>
    </submittedName>
</protein>
<dbReference type="PANTHER" id="PTHR33787">
    <property type="match status" value="1"/>
</dbReference>
<dbReference type="PANTHER" id="PTHR33787:SF5">
    <property type="entry name" value="YCF20-LIKE PROTEIN"/>
    <property type="match status" value="1"/>
</dbReference>
<name>A0AAD5H622_9CHLO</name>
<gene>
    <name evidence="3" type="ORF">COHA_001240</name>
</gene>
<accession>A0AAD5H622</accession>
<reference evidence="3" key="1">
    <citation type="submission" date="2020-11" db="EMBL/GenBank/DDBJ databases">
        <title>Chlorella ohadii genome sequencing and assembly.</title>
        <authorList>
            <person name="Murik O."/>
            <person name="Treves H."/>
            <person name="Kedem I."/>
            <person name="Shotland Y."/>
            <person name="Kaplan A."/>
        </authorList>
    </citation>
    <scope>NUCLEOTIDE SEQUENCE</scope>
    <source>
        <strain evidence="3">1</strain>
    </source>
</reference>
<sequence length="224" mass="24110">MFVPRSLALSKSWKRCFGRLTGAKQAQHISTLSAWATTSSSFAKLVKCVAGAAGKAHALDGEFGAGPTTGALLQPFGKQQLGRTGAPCGIDNAAPRQEHASQVRAAAAGLRLCVEAKLRRRLLSYILSAPQRSERYFEASIWRRWMWAGISLCTGFYAGNILTLSFGALAVNDIFAGVICVMFYEVVTHLYYSTPNPGLRVWFANCFKIGLTASLLADAAKLGS</sequence>